<name>A0A0B6WVC4_9BACT</name>
<proteinExistence type="predicted"/>
<dbReference type="Gene3D" id="2.40.10.220">
    <property type="entry name" value="predicted glycosyltransferase like domains"/>
    <property type="match status" value="1"/>
</dbReference>
<gene>
    <name evidence="1" type="ORF">PYK22_00062</name>
</gene>
<reference evidence="1 2" key="2">
    <citation type="submission" date="2015-01" db="EMBL/GenBank/DDBJ databases">
        <title>Complete genome sequence of Pyrinomonas methylaliphatogenes type strain K22T.</title>
        <authorList>
            <person name="Lee K.C.Y."/>
            <person name="Power J.F."/>
            <person name="Dunfield P.F."/>
            <person name="Morgan X.C."/>
            <person name="Huttenhower C."/>
            <person name="Stott M.B."/>
        </authorList>
    </citation>
    <scope>NUCLEOTIDE SEQUENCE [LARGE SCALE GENOMIC DNA]</scope>
    <source>
        <strain evidence="1 2">K22</strain>
    </source>
</reference>
<keyword evidence="2" id="KW-1185">Reference proteome</keyword>
<evidence type="ECO:0000313" key="1">
    <source>
        <dbReference type="EMBL" id="CDM64070.1"/>
    </source>
</evidence>
<reference evidence="1 2" key="1">
    <citation type="submission" date="2013-12" db="EMBL/GenBank/DDBJ databases">
        <authorList>
            <person name="Stott M."/>
        </authorList>
    </citation>
    <scope>NUCLEOTIDE SEQUENCE [LARGE SCALE GENOMIC DNA]</scope>
    <source>
        <strain evidence="1 2">K22</strain>
    </source>
</reference>
<protein>
    <submittedName>
        <fullName evidence="1">PilZ domain-containing protein</fullName>
    </submittedName>
</protein>
<accession>A0A0B6WVC4</accession>
<organism evidence="1 2">
    <name type="scientific">Pyrinomonas methylaliphatogenes</name>
    <dbReference type="NCBI Taxonomy" id="454194"/>
    <lineage>
        <taxon>Bacteria</taxon>
        <taxon>Pseudomonadati</taxon>
        <taxon>Acidobacteriota</taxon>
        <taxon>Blastocatellia</taxon>
        <taxon>Blastocatellales</taxon>
        <taxon>Pyrinomonadaceae</taxon>
        <taxon>Pyrinomonas</taxon>
    </lineage>
</organism>
<dbReference type="Proteomes" id="UP000031518">
    <property type="component" value="Unassembled WGS sequence"/>
</dbReference>
<dbReference type="EMBL" id="CBXV010000001">
    <property type="protein sequence ID" value="CDM64070.1"/>
    <property type="molecule type" value="Genomic_DNA"/>
</dbReference>
<sequence length="124" mass="14336">MMSDLSRERRIGTRYPLNLPVRVEWDDETVGRHVLVEGETQNVGPDSALVHLRQLPQVGSRVRLAVIEQKGPRFEALAEVLRLERDPAQPLAALRLLSSEKEWRTLIAKWMEQQRQRSAEEETD</sequence>
<dbReference type="AlphaFoldDB" id="A0A0B6WVC4"/>
<evidence type="ECO:0000313" key="2">
    <source>
        <dbReference type="Proteomes" id="UP000031518"/>
    </source>
</evidence>